<keyword evidence="2" id="KW-1185">Reference proteome</keyword>
<dbReference type="Proteomes" id="UP000095287">
    <property type="component" value="Unplaced"/>
</dbReference>
<sequence length="131" mass="14901">MRGLMDRIVEGESDIDFELKKIGAAHATLNEEYGMGTRELEHFGEILVDSFYKLDGIRQSKETSKAWRVLIASIIDNVRVGFDTELRAQRRKSSFTAIPRNSSRRRSMPSPRKLSTSLTVDCSVSRKLSHI</sequence>
<accession>A0A1I7Y0Z9</accession>
<dbReference type="GO" id="GO:0019825">
    <property type="term" value="F:oxygen binding"/>
    <property type="evidence" value="ECO:0007669"/>
    <property type="project" value="InterPro"/>
</dbReference>
<dbReference type="CDD" id="cd01040">
    <property type="entry name" value="Mb-like"/>
    <property type="match status" value="1"/>
</dbReference>
<dbReference type="GO" id="GO:0020037">
    <property type="term" value="F:heme binding"/>
    <property type="evidence" value="ECO:0007669"/>
    <property type="project" value="InterPro"/>
</dbReference>
<evidence type="ECO:0000313" key="2">
    <source>
        <dbReference type="Proteomes" id="UP000095287"/>
    </source>
</evidence>
<proteinExistence type="predicted"/>
<evidence type="ECO:0000256" key="1">
    <source>
        <dbReference type="SAM" id="MobiDB-lite"/>
    </source>
</evidence>
<dbReference type="Gene3D" id="1.10.490.10">
    <property type="entry name" value="Globins"/>
    <property type="match status" value="1"/>
</dbReference>
<dbReference type="InterPro" id="IPR044399">
    <property type="entry name" value="Mb-like_M"/>
</dbReference>
<organism evidence="2 3">
    <name type="scientific">Steinernema glaseri</name>
    <dbReference type="NCBI Taxonomy" id="37863"/>
    <lineage>
        <taxon>Eukaryota</taxon>
        <taxon>Metazoa</taxon>
        <taxon>Ecdysozoa</taxon>
        <taxon>Nematoda</taxon>
        <taxon>Chromadorea</taxon>
        <taxon>Rhabditida</taxon>
        <taxon>Tylenchina</taxon>
        <taxon>Panagrolaimomorpha</taxon>
        <taxon>Strongyloidoidea</taxon>
        <taxon>Steinernematidae</taxon>
        <taxon>Steinernema</taxon>
    </lineage>
</organism>
<name>A0A1I7Y0Z9_9BILA</name>
<protein>
    <submittedName>
        <fullName evidence="3">GLOBIN domain-containing protein</fullName>
    </submittedName>
</protein>
<feature type="region of interest" description="Disordered" evidence="1">
    <location>
        <begin position="93"/>
        <end position="116"/>
    </location>
</feature>
<dbReference type="AlphaFoldDB" id="A0A1I7Y0Z9"/>
<dbReference type="WBParaSite" id="L893_g11493.t1">
    <property type="protein sequence ID" value="L893_g11493.t1"/>
    <property type="gene ID" value="L893_g11493"/>
</dbReference>
<evidence type="ECO:0000313" key="3">
    <source>
        <dbReference type="WBParaSite" id="L893_g11493.t1"/>
    </source>
</evidence>
<dbReference type="InterPro" id="IPR012292">
    <property type="entry name" value="Globin/Proto"/>
</dbReference>
<reference evidence="3" key="1">
    <citation type="submission" date="2016-11" db="UniProtKB">
        <authorList>
            <consortium name="WormBaseParasite"/>
        </authorList>
    </citation>
    <scope>IDENTIFICATION</scope>
</reference>